<feature type="transmembrane region" description="Helical" evidence="8">
    <location>
        <begin position="189"/>
        <end position="207"/>
    </location>
</feature>
<dbReference type="EMBL" id="FWFO01000004">
    <property type="protein sequence ID" value="SLN66306.1"/>
    <property type="molecule type" value="Genomic_DNA"/>
</dbReference>
<dbReference type="Pfam" id="PF01925">
    <property type="entry name" value="TauE"/>
    <property type="match status" value="1"/>
</dbReference>
<dbReference type="PANTHER" id="PTHR30269:SF37">
    <property type="entry name" value="MEMBRANE TRANSPORTER PROTEIN"/>
    <property type="match status" value="1"/>
</dbReference>
<evidence type="ECO:0000256" key="8">
    <source>
        <dbReference type="RuleBase" id="RU363041"/>
    </source>
</evidence>
<feature type="transmembrane region" description="Helical" evidence="8">
    <location>
        <begin position="94"/>
        <end position="112"/>
    </location>
</feature>
<feature type="transmembrane region" description="Helical" evidence="8">
    <location>
        <begin position="213"/>
        <end position="232"/>
    </location>
</feature>
<feature type="transmembrane region" description="Helical" evidence="8">
    <location>
        <begin position="49"/>
        <end position="74"/>
    </location>
</feature>
<evidence type="ECO:0000256" key="3">
    <source>
        <dbReference type="ARBA" id="ARBA00022448"/>
    </source>
</evidence>
<feature type="transmembrane region" description="Helical" evidence="8">
    <location>
        <begin position="149"/>
        <end position="177"/>
    </location>
</feature>
<dbReference type="InterPro" id="IPR052017">
    <property type="entry name" value="TSUP"/>
</dbReference>
<proteinExistence type="inferred from homology"/>
<dbReference type="Proteomes" id="UP000193077">
    <property type="component" value="Unassembled WGS sequence"/>
</dbReference>
<evidence type="ECO:0000256" key="1">
    <source>
        <dbReference type="ARBA" id="ARBA00004651"/>
    </source>
</evidence>
<dbReference type="InterPro" id="IPR002781">
    <property type="entry name" value="TM_pro_TauE-like"/>
</dbReference>
<reference evidence="9 10" key="1">
    <citation type="submission" date="2017-03" db="EMBL/GenBank/DDBJ databases">
        <authorList>
            <person name="Afonso C.L."/>
            <person name="Miller P.J."/>
            <person name="Scott M.A."/>
            <person name="Spackman E."/>
            <person name="Goraichik I."/>
            <person name="Dimitrov K.M."/>
            <person name="Suarez D.L."/>
            <person name="Swayne D.E."/>
        </authorList>
    </citation>
    <scope>NUCLEOTIDE SEQUENCE [LARGE SCALE GENOMIC DNA]</scope>
    <source>
        <strain evidence="9 10">CECT 7639</strain>
    </source>
</reference>
<feature type="transmembrane region" description="Helical" evidence="8">
    <location>
        <begin position="12"/>
        <end position="37"/>
    </location>
</feature>
<comment type="subcellular location">
    <subcellularLocation>
        <location evidence="1 8">Cell membrane</location>
        <topology evidence="1 8">Multi-pass membrane protein</topology>
    </subcellularLocation>
</comment>
<evidence type="ECO:0000256" key="6">
    <source>
        <dbReference type="ARBA" id="ARBA00022989"/>
    </source>
</evidence>
<keyword evidence="7 8" id="KW-0472">Membrane</keyword>
<evidence type="ECO:0000256" key="7">
    <source>
        <dbReference type="ARBA" id="ARBA00023136"/>
    </source>
</evidence>
<keyword evidence="4 8" id="KW-1003">Cell membrane</keyword>
<evidence type="ECO:0000313" key="9">
    <source>
        <dbReference type="EMBL" id="SLN66306.1"/>
    </source>
</evidence>
<evidence type="ECO:0000256" key="4">
    <source>
        <dbReference type="ARBA" id="ARBA00022475"/>
    </source>
</evidence>
<feature type="transmembrane region" description="Helical" evidence="8">
    <location>
        <begin position="244"/>
        <end position="262"/>
    </location>
</feature>
<dbReference type="PANTHER" id="PTHR30269">
    <property type="entry name" value="TRANSMEMBRANE PROTEIN YFCA"/>
    <property type="match status" value="1"/>
</dbReference>
<feature type="transmembrane region" description="Helical" evidence="8">
    <location>
        <begin position="119"/>
        <end position="137"/>
    </location>
</feature>
<keyword evidence="6 8" id="KW-1133">Transmembrane helix</keyword>
<gene>
    <name evidence="9" type="ORF">TRL7639_03764</name>
</gene>
<organism evidence="9 10">
    <name type="scientific">Falsiruegeria litorea R37</name>
    <dbReference type="NCBI Taxonomy" id="1200284"/>
    <lineage>
        <taxon>Bacteria</taxon>
        <taxon>Pseudomonadati</taxon>
        <taxon>Pseudomonadota</taxon>
        <taxon>Alphaproteobacteria</taxon>
        <taxon>Rhodobacterales</taxon>
        <taxon>Roseobacteraceae</taxon>
        <taxon>Falsiruegeria</taxon>
    </lineage>
</organism>
<evidence type="ECO:0000256" key="5">
    <source>
        <dbReference type="ARBA" id="ARBA00022692"/>
    </source>
</evidence>
<dbReference type="AlphaFoldDB" id="A0A1Y5TKU4"/>
<protein>
    <recommendedName>
        <fullName evidence="8">Probable membrane transporter protein</fullName>
    </recommendedName>
</protein>
<evidence type="ECO:0000256" key="2">
    <source>
        <dbReference type="ARBA" id="ARBA00009142"/>
    </source>
</evidence>
<evidence type="ECO:0000313" key="10">
    <source>
        <dbReference type="Proteomes" id="UP000193077"/>
    </source>
</evidence>
<keyword evidence="10" id="KW-1185">Reference proteome</keyword>
<accession>A0A1Y5TKU4</accession>
<keyword evidence="3" id="KW-0813">Transport</keyword>
<dbReference type="GO" id="GO:0005886">
    <property type="term" value="C:plasma membrane"/>
    <property type="evidence" value="ECO:0007669"/>
    <property type="project" value="UniProtKB-SubCell"/>
</dbReference>
<sequence>MPGPSALTFNGIRVIGAAGMLEFNLLFFAVAIPATVFAGISKGGFGSGVAFASSSILALILTPTQALALMLPLLMLIDVATLRPYWRRWSWPDARVLILGGVPGVVLGIWLFQVTNDDVLRLLIGAISLAFVAWQMMKPPKALHRLPASAGVLAGIVAGFTSFVSHAGGPPAAVYLLSQRLTKTQFQATTVLLFWIINIAKFIPYAWLGLFTMQTTLANLMLAPFALLGAWLGVKAHHMVSERLFFGVTYVLLSATGGKLIWDALN</sequence>
<keyword evidence="5 8" id="KW-0812">Transmembrane</keyword>
<name>A0A1Y5TKU4_9RHOB</name>
<comment type="similarity">
    <text evidence="2 8">Belongs to the 4-toluene sulfonate uptake permease (TSUP) (TC 2.A.102) family.</text>
</comment>